<organism evidence="7 8">
    <name type="scientific">Thalassospira mesophila</name>
    <dbReference type="NCBI Taxonomy" id="1293891"/>
    <lineage>
        <taxon>Bacteria</taxon>
        <taxon>Pseudomonadati</taxon>
        <taxon>Pseudomonadota</taxon>
        <taxon>Alphaproteobacteria</taxon>
        <taxon>Rhodospirillales</taxon>
        <taxon>Thalassospiraceae</taxon>
        <taxon>Thalassospira</taxon>
    </lineage>
</organism>
<comment type="subcellular location">
    <subcellularLocation>
        <location evidence="1">Cell membrane</location>
        <topology evidence="1">Multi-pass membrane protein</topology>
    </subcellularLocation>
</comment>
<keyword evidence="4 6" id="KW-1133">Transmembrane helix</keyword>
<dbReference type="Pfam" id="PF01810">
    <property type="entry name" value="LysE"/>
    <property type="match status" value="1"/>
</dbReference>
<dbReference type="PANTHER" id="PTHR30086">
    <property type="entry name" value="ARGININE EXPORTER PROTEIN ARGO"/>
    <property type="match status" value="1"/>
</dbReference>
<feature type="transmembrane region" description="Helical" evidence="6">
    <location>
        <begin position="74"/>
        <end position="92"/>
    </location>
</feature>
<dbReference type="GO" id="GO:0042970">
    <property type="term" value="F:homoserine transmembrane transporter activity"/>
    <property type="evidence" value="ECO:0007669"/>
    <property type="project" value="TreeGrafter"/>
</dbReference>
<evidence type="ECO:0000313" key="7">
    <source>
        <dbReference type="EMBL" id="OSQ36186.1"/>
    </source>
</evidence>
<protein>
    <submittedName>
        <fullName evidence="7">Threonine transporter RhtB</fullName>
    </submittedName>
</protein>
<accession>A0A1Y2KY02</accession>
<dbReference type="InterPro" id="IPR001123">
    <property type="entry name" value="LeuE-type"/>
</dbReference>
<keyword evidence="3 6" id="KW-0812">Transmembrane</keyword>
<feature type="transmembrane region" description="Helical" evidence="6">
    <location>
        <begin position="12"/>
        <end position="32"/>
    </location>
</feature>
<keyword evidence="5 6" id="KW-0472">Membrane</keyword>
<feature type="transmembrane region" description="Helical" evidence="6">
    <location>
        <begin position="44"/>
        <end position="68"/>
    </location>
</feature>
<dbReference type="STRING" id="1293891.TMES_18905"/>
<evidence type="ECO:0000256" key="2">
    <source>
        <dbReference type="ARBA" id="ARBA00022475"/>
    </source>
</evidence>
<comment type="caution">
    <text evidence="7">The sequence shown here is derived from an EMBL/GenBank/DDBJ whole genome shotgun (WGS) entry which is preliminary data.</text>
</comment>
<feature type="transmembrane region" description="Helical" evidence="6">
    <location>
        <begin position="195"/>
        <end position="213"/>
    </location>
</feature>
<evidence type="ECO:0000256" key="5">
    <source>
        <dbReference type="ARBA" id="ARBA00023136"/>
    </source>
</evidence>
<dbReference type="PIRSF" id="PIRSF006324">
    <property type="entry name" value="LeuE"/>
    <property type="match status" value="1"/>
</dbReference>
<evidence type="ECO:0000256" key="3">
    <source>
        <dbReference type="ARBA" id="ARBA00022692"/>
    </source>
</evidence>
<name>A0A1Y2KY02_9PROT</name>
<dbReference type="AlphaFoldDB" id="A0A1Y2KY02"/>
<feature type="transmembrane region" description="Helical" evidence="6">
    <location>
        <begin position="161"/>
        <end position="183"/>
    </location>
</feature>
<proteinExistence type="predicted"/>
<dbReference type="PANTHER" id="PTHR30086:SF5">
    <property type="entry name" value="HOMOGENTISATE EXPORT PROTEIN"/>
    <property type="match status" value="1"/>
</dbReference>
<gene>
    <name evidence="7" type="ORF">TMES_18905</name>
</gene>
<evidence type="ECO:0000313" key="8">
    <source>
        <dbReference type="Proteomes" id="UP000193391"/>
    </source>
</evidence>
<keyword evidence="2" id="KW-1003">Cell membrane</keyword>
<evidence type="ECO:0000256" key="4">
    <source>
        <dbReference type="ARBA" id="ARBA00022989"/>
    </source>
</evidence>
<sequence>MDKKMELSLLAAFVPTAFFVSITPGLCMTLALTMGMTIGVRKTMWMMAGELMGVAIVAVSSALGVAAIMLQYPAVFAIFKYVGGGYLAYLGVQMWRSRGRMALSFDAAASIAPGKTATPAALATQGFVTAIANPKGWAFMISLLPPFIHIGQPVMPQLSALVAILLVMELICLILYASGGKSLRHFLEKSGNVRILNRIAGTLMIGVGIWLATS</sequence>
<dbReference type="OrthoDB" id="9804822at2"/>
<dbReference type="Proteomes" id="UP000193391">
    <property type="component" value="Unassembled WGS sequence"/>
</dbReference>
<evidence type="ECO:0000256" key="1">
    <source>
        <dbReference type="ARBA" id="ARBA00004651"/>
    </source>
</evidence>
<dbReference type="EMBL" id="JFKA01000012">
    <property type="protein sequence ID" value="OSQ36186.1"/>
    <property type="molecule type" value="Genomic_DNA"/>
</dbReference>
<reference evidence="7 8" key="1">
    <citation type="submission" date="2014-03" db="EMBL/GenBank/DDBJ databases">
        <title>The draft genome sequence of Thalassospira mesophila JCM 18969.</title>
        <authorList>
            <person name="Lai Q."/>
            <person name="Shao Z."/>
        </authorList>
    </citation>
    <scope>NUCLEOTIDE SEQUENCE [LARGE SCALE GENOMIC DNA]</scope>
    <source>
        <strain evidence="7 8">JCM 18969</strain>
    </source>
</reference>
<evidence type="ECO:0000256" key="6">
    <source>
        <dbReference type="SAM" id="Phobius"/>
    </source>
</evidence>
<dbReference type="GO" id="GO:0005886">
    <property type="term" value="C:plasma membrane"/>
    <property type="evidence" value="ECO:0007669"/>
    <property type="project" value="UniProtKB-SubCell"/>
</dbReference>
<keyword evidence="8" id="KW-1185">Reference proteome</keyword>